<organism evidence="3 4">
    <name type="scientific">Lepraria neglecta</name>
    <dbReference type="NCBI Taxonomy" id="209136"/>
    <lineage>
        <taxon>Eukaryota</taxon>
        <taxon>Fungi</taxon>
        <taxon>Dikarya</taxon>
        <taxon>Ascomycota</taxon>
        <taxon>Pezizomycotina</taxon>
        <taxon>Lecanoromycetes</taxon>
        <taxon>OSLEUM clade</taxon>
        <taxon>Lecanoromycetidae</taxon>
        <taxon>Lecanorales</taxon>
        <taxon>Lecanorineae</taxon>
        <taxon>Stereocaulaceae</taxon>
        <taxon>Lepraria</taxon>
    </lineage>
</organism>
<dbReference type="EMBL" id="JASNWA010000008">
    <property type="protein sequence ID" value="KAK3172127.1"/>
    <property type="molecule type" value="Genomic_DNA"/>
</dbReference>
<feature type="region of interest" description="Disordered" evidence="1">
    <location>
        <begin position="1"/>
        <end position="33"/>
    </location>
</feature>
<gene>
    <name evidence="3" type="ORF">OEA41_004212</name>
</gene>
<proteinExistence type="predicted"/>
<accession>A0AAD9Z8H2</accession>
<evidence type="ECO:0000256" key="1">
    <source>
        <dbReference type="SAM" id="MobiDB-lite"/>
    </source>
</evidence>
<dbReference type="Pfam" id="PF09994">
    <property type="entry name" value="T6SS_Tle1-like_cat"/>
    <property type="match status" value="1"/>
</dbReference>
<name>A0AAD9Z8H2_9LECA</name>
<dbReference type="InterPro" id="IPR018712">
    <property type="entry name" value="Tle1-like_cat"/>
</dbReference>
<protein>
    <recommendedName>
        <fullName evidence="2">T6SS Phospholipase effector Tle1-like catalytic domain-containing protein</fullName>
    </recommendedName>
</protein>
<evidence type="ECO:0000313" key="4">
    <source>
        <dbReference type="Proteomes" id="UP001276659"/>
    </source>
</evidence>
<sequence>FRRGEVVRQHAETSHVQSADNGQADKTTHEGVTPSNVTFLGRAIMSEDQESAMEQIVYYQTGIGTGDILDQFVGGGVGYGMRENIREVCKCTFPHVSWSEFNSKTGIWIPCQQLRRRR</sequence>
<feature type="compositionally biased region" description="Basic and acidic residues" evidence="1">
    <location>
        <begin position="1"/>
        <end position="13"/>
    </location>
</feature>
<evidence type="ECO:0000313" key="3">
    <source>
        <dbReference type="EMBL" id="KAK3172127.1"/>
    </source>
</evidence>
<feature type="domain" description="T6SS Phospholipase effector Tle1-like catalytic" evidence="2">
    <location>
        <begin position="28"/>
        <end position="88"/>
    </location>
</feature>
<dbReference type="Proteomes" id="UP001276659">
    <property type="component" value="Unassembled WGS sequence"/>
</dbReference>
<reference evidence="3" key="1">
    <citation type="submission" date="2022-11" db="EMBL/GenBank/DDBJ databases">
        <title>Chromosomal genome sequence assembly and mating type (MAT) locus characterization of the leprose asexual lichenized fungus Lepraria neglecta (Nyl.) Erichsen.</title>
        <authorList>
            <person name="Allen J.L."/>
            <person name="Pfeffer B."/>
        </authorList>
    </citation>
    <scope>NUCLEOTIDE SEQUENCE</scope>
    <source>
        <strain evidence="3">Allen 5258</strain>
    </source>
</reference>
<keyword evidence="4" id="KW-1185">Reference proteome</keyword>
<dbReference type="AlphaFoldDB" id="A0AAD9Z8H2"/>
<comment type="caution">
    <text evidence="3">The sequence shown here is derived from an EMBL/GenBank/DDBJ whole genome shotgun (WGS) entry which is preliminary data.</text>
</comment>
<feature type="non-terminal residue" evidence="3">
    <location>
        <position position="1"/>
    </location>
</feature>
<evidence type="ECO:0000259" key="2">
    <source>
        <dbReference type="Pfam" id="PF09994"/>
    </source>
</evidence>
<feature type="compositionally biased region" description="Polar residues" evidence="1">
    <location>
        <begin position="14"/>
        <end position="25"/>
    </location>
</feature>